<comment type="caution">
    <text evidence="2">The sequence shown here is derived from an EMBL/GenBank/DDBJ whole genome shotgun (WGS) entry which is preliminary data.</text>
</comment>
<feature type="transmembrane region" description="Helical" evidence="1">
    <location>
        <begin position="356"/>
        <end position="378"/>
    </location>
</feature>
<dbReference type="OMA" id="WSETHAI"/>
<dbReference type="Proteomes" id="UP000184267">
    <property type="component" value="Unassembled WGS sequence"/>
</dbReference>
<gene>
    <name evidence="2" type="ORF">TRAPUB_8557</name>
</gene>
<dbReference type="STRING" id="154538.A0A1M2W4T8"/>
<sequence length="379" mass="43325">MDRDDPSASYFHQRSAPIVDVVDGYQRPTQCACAGYLFAPTSSAEPKYLSQSYSPPWDPQATEEDIRKEECRRLCWCALTLVSAYTAQCSAFHTEPLELTLADPANYVLLFPGEAYERVTNHQQASGQSPKESVWALYCRSMLLWNSSSSIQRDDTLSAEDRARFAIDVFHETRDIQDALDMHKCNMDTGLAYICREYLYDTRMTITYELRRLQDGDVPALPPMFNRRQAEEWLFYQQQVARRACQSINQLREPEGFLFARRPFQVTWFANQVAIALGLWEYDHGLMNALRLARQFLVPLDVLNAIWPCPDASASHAPDARDPMNRMPHAAHTTIASNYARHREAQIPFLPFRCTFTIALLIPSFLHISISVALAMPLP</sequence>
<keyword evidence="1" id="KW-0472">Membrane</keyword>
<keyword evidence="1" id="KW-0812">Transmembrane</keyword>
<dbReference type="AlphaFoldDB" id="A0A1M2W4T8"/>
<evidence type="ECO:0008006" key="4">
    <source>
        <dbReference type="Google" id="ProtNLM"/>
    </source>
</evidence>
<evidence type="ECO:0000256" key="1">
    <source>
        <dbReference type="SAM" id="Phobius"/>
    </source>
</evidence>
<dbReference type="EMBL" id="MNAD01000223">
    <property type="protein sequence ID" value="OJT14885.1"/>
    <property type="molecule type" value="Genomic_DNA"/>
</dbReference>
<accession>A0A1M2W4T8</accession>
<reference evidence="2 3" key="1">
    <citation type="submission" date="2016-10" db="EMBL/GenBank/DDBJ databases">
        <title>Genome sequence of the basidiomycete white-rot fungus Trametes pubescens.</title>
        <authorList>
            <person name="Makela M.R."/>
            <person name="Granchi Z."/>
            <person name="Peng M."/>
            <person name="De Vries R.P."/>
            <person name="Grigoriev I."/>
            <person name="Riley R."/>
            <person name="Hilden K."/>
        </authorList>
    </citation>
    <scope>NUCLEOTIDE SEQUENCE [LARGE SCALE GENOMIC DNA]</scope>
    <source>
        <strain evidence="2 3">FBCC735</strain>
    </source>
</reference>
<organism evidence="2 3">
    <name type="scientific">Trametes pubescens</name>
    <name type="common">White-rot fungus</name>
    <dbReference type="NCBI Taxonomy" id="154538"/>
    <lineage>
        <taxon>Eukaryota</taxon>
        <taxon>Fungi</taxon>
        <taxon>Dikarya</taxon>
        <taxon>Basidiomycota</taxon>
        <taxon>Agaricomycotina</taxon>
        <taxon>Agaricomycetes</taxon>
        <taxon>Polyporales</taxon>
        <taxon>Polyporaceae</taxon>
        <taxon>Trametes</taxon>
    </lineage>
</organism>
<dbReference type="OrthoDB" id="10261408at2759"/>
<proteinExistence type="predicted"/>
<keyword evidence="1" id="KW-1133">Transmembrane helix</keyword>
<keyword evidence="3" id="KW-1185">Reference proteome</keyword>
<protein>
    <recommendedName>
        <fullName evidence="4">Transcription factor domain-containing protein</fullName>
    </recommendedName>
</protein>
<evidence type="ECO:0000313" key="2">
    <source>
        <dbReference type="EMBL" id="OJT14885.1"/>
    </source>
</evidence>
<name>A0A1M2W4T8_TRAPU</name>
<evidence type="ECO:0000313" key="3">
    <source>
        <dbReference type="Proteomes" id="UP000184267"/>
    </source>
</evidence>